<comment type="caution">
    <text evidence="1">The sequence shown here is derived from an EMBL/GenBank/DDBJ whole genome shotgun (WGS) entry which is preliminary data.</text>
</comment>
<keyword evidence="2" id="KW-1185">Reference proteome</keyword>
<dbReference type="EMBL" id="RYFI01000031">
    <property type="protein sequence ID" value="RXF67681.1"/>
    <property type="molecule type" value="Genomic_DNA"/>
</dbReference>
<name>A0A4Q0M424_9HYPH</name>
<dbReference type="OrthoDB" id="7996930at2"/>
<reference evidence="1 2" key="1">
    <citation type="submission" date="2018-12" db="EMBL/GenBank/DDBJ databases">
        <title>bacterium Hansschlegelia zhihuaiae S113.</title>
        <authorList>
            <person name="He J."/>
        </authorList>
    </citation>
    <scope>NUCLEOTIDE SEQUENCE [LARGE SCALE GENOMIC DNA]</scope>
    <source>
        <strain evidence="1 2">S 113</strain>
    </source>
</reference>
<gene>
    <name evidence="1" type="ORF">EK403_20990</name>
</gene>
<accession>A0A4Q0M424</accession>
<dbReference type="Proteomes" id="UP000289708">
    <property type="component" value="Unassembled WGS sequence"/>
</dbReference>
<evidence type="ECO:0000313" key="1">
    <source>
        <dbReference type="EMBL" id="RXF67681.1"/>
    </source>
</evidence>
<dbReference type="RefSeq" id="WP_128779411.1">
    <property type="nucleotide sequence ID" value="NZ_RYFI01000031.1"/>
</dbReference>
<dbReference type="AlphaFoldDB" id="A0A4Q0M424"/>
<proteinExistence type="predicted"/>
<evidence type="ECO:0000313" key="2">
    <source>
        <dbReference type="Proteomes" id="UP000289708"/>
    </source>
</evidence>
<sequence length="248" mass="25696">MPDVPSDALPAAAATARALAALVARLSERLSTGRDADARCRGACGLASEDAAMIRSQADVGALAARLITAVQRLARAAEQGSVVRTFYATATEASTAAPSSASTILTQRFGLARALAAALECALLTEAFLAEGRAGAADRRAALDARARIRTAFDGAVDRIARELGPEAGELLTATAQRMSRHLAETAATLKPVVRVETATSYPPTALAWRLYGDPGRAGELLASARCGTPMFMPTVFEAPSPYAVAR</sequence>
<organism evidence="1 2">
    <name type="scientific">Hansschlegelia zhihuaiae</name>
    <dbReference type="NCBI Taxonomy" id="405005"/>
    <lineage>
        <taxon>Bacteria</taxon>
        <taxon>Pseudomonadati</taxon>
        <taxon>Pseudomonadota</taxon>
        <taxon>Alphaproteobacteria</taxon>
        <taxon>Hyphomicrobiales</taxon>
        <taxon>Methylopilaceae</taxon>
        <taxon>Hansschlegelia</taxon>
    </lineage>
</organism>
<protein>
    <submittedName>
        <fullName evidence="1">Uncharacterized protein</fullName>
    </submittedName>
</protein>